<dbReference type="Proteomes" id="UP000247810">
    <property type="component" value="Unassembled WGS sequence"/>
</dbReference>
<accession>A0A319DK49</accession>
<evidence type="ECO:0000313" key="2">
    <source>
        <dbReference type="EMBL" id="PYH91633.1"/>
    </source>
</evidence>
<feature type="signal peptide" evidence="1">
    <location>
        <begin position="1"/>
        <end position="19"/>
    </location>
</feature>
<gene>
    <name evidence="2" type="ORF">BO71DRAFT_432670</name>
</gene>
<sequence length="172" mass="18030">MTFCLLFDWLASWFGAPWMQPPSANFVLDVLKVRSMGPLQEDNGRAMWMATSGRHEGWSGLLCRAVVRQDVPKRPIGLTVLGRGWRPPGLVRPSLRCGPAGQSGSEIIACHPQGPQAASTSKILPDGFRPQPGSLAAAVAECNVGRAIGARRAGGSDCPVSTAAAAAAAKKG</sequence>
<dbReference type="VEuPathDB" id="FungiDB:BO71DRAFT_432670"/>
<keyword evidence="1" id="KW-0732">Signal</keyword>
<reference evidence="2 3" key="1">
    <citation type="submission" date="2018-02" db="EMBL/GenBank/DDBJ databases">
        <title>The genomes of Aspergillus section Nigri reveals drivers in fungal speciation.</title>
        <authorList>
            <consortium name="DOE Joint Genome Institute"/>
            <person name="Vesth T.C."/>
            <person name="Nybo J."/>
            <person name="Theobald S."/>
            <person name="Brandl J."/>
            <person name="Frisvad J.C."/>
            <person name="Nielsen K.F."/>
            <person name="Lyhne E.K."/>
            <person name="Kogle M.E."/>
            <person name="Kuo A."/>
            <person name="Riley R."/>
            <person name="Clum A."/>
            <person name="Nolan M."/>
            <person name="Lipzen A."/>
            <person name="Salamov A."/>
            <person name="Henrissat B."/>
            <person name="Wiebenga A."/>
            <person name="De vries R.P."/>
            <person name="Grigoriev I.V."/>
            <person name="Mortensen U.H."/>
            <person name="Andersen M.R."/>
            <person name="Baker S.E."/>
        </authorList>
    </citation>
    <scope>NUCLEOTIDE SEQUENCE [LARGE SCALE GENOMIC DNA]</scope>
    <source>
        <strain evidence="2 3">CBS 707.79</strain>
    </source>
</reference>
<dbReference type="AlphaFoldDB" id="A0A319DK49"/>
<name>A0A319DK49_9EURO</name>
<keyword evidence="3" id="KW-1185">Reference proteome</keyword>
<proteinExistence type="predicted"/>
<dbReference type="EMBL" id="KZ825939">
    <property type="protein sequence ID" value="PYH91633.1"/>
    <property type="molecule type" value="Genomic_DNA"/>
</dbReference>
<organism evidence="2 3">
    <name type="scientific">Aspergillus ellipticus CBS 707.79</name>
    <dbReference type="NCBI Taxonomy" id="1448320"/>
    <lineage>
        <taxon>Eukaryota</taxon>
        <taxon>Fungi</taxon>
        <taxon>Dikarya</taxon>
        <taxon>Ascomycota</taxon>
        <taxon>Pezizomycotina</taxon>
        <taxon>Eurotiomycetes</taxon>
        <taxon>Eurotiomycetidae</taxon>
        <taxon>Eurotiales</taxon>
        <taxon>Aspergillaceae</taxon>
        <taxon>Aspergillus</taxon>
        <taxon>Aspergillus subgen. Circumdati</taxon>
    </lineage>
</organism>
<evidence type="ECO:0000256" key="1">
    <source>
        <dbReference type="SAM" id="SignalP"/>
    </source>
</evidence>
<evidence type="ECO:0000313" key="3">
    <source>
        <dbReference type="Proteomes" id="UP000247810"/>
    </source>
</evidence>
<feature type="chain" id="PRO_5016456977" evidence="1">
    <location>
        <begin position="20"/>
        <end position="172"/>
    </location>
</feature>
<protein>
    <submittedName>
        <fullName evidence="2">Uncharacterized protein</fullName>
    </submittedName>
</protein>